<dbReference type="GeneID" id="37022571"/>
<proteinExistence type="predicted"/>
<evidence type="ECO:0000313" key="2">
    <source>
        <dbReference type="EMBL" id="PWN34481.1"/>
    </source>
</evidence>
<dbReference type="RefSeq" id="XP_025354783.1">
    <property type="nucleotide sequence ID" value="XM_025500790.1"/>
</dbReference>
<feature type="compositionally biased region" description="Acidic residues" evidence="1">
    <location>
        <begin position="18"/>
        <end position="35"/>
    </location>
</feature>
<dbReference type="EMBL" id="KZ819603">
    <property type="protein sequence ID" value="PWN34481.1"/>
    <property type="molecule type" value="Genomic_DNA"/>
</dbReference>
<dbReference type="Proteomes" id="UP000245771">
    <property type="component" value="Unassembled WGS sequence"/>
</dbReference>
<dbReference type="InParanoid" id="A0A316VER2"/>
<gene>
    <name evidence="2" type="ORF">FA14DRAFT_177888</name>
</gene>
<sequence>MEQLNAFKDKIQTFFEGEGGEELFEEDEEEEEEDEAEKRRRALEELIPPLPEGEWGAKAGKSDKQSVDMEGVSGKSRLKGFTSYAEYDGVCDVDEDEEDEILRAGDAEEDRMRRARALGIEREYEEEERRFRMAVEDGDVGEEWGDGEDEEEFAIGEKEVVEFMEFARAAMRM</sequence>
<accession>A0A316VER2</accession>
<reference evidence="2 3" key="1">
    <citation type="journal article" date="2018" name="Mol. Biol. Evol.">
        <title>Broad Genomic Sampling Reveals a Smut Pathogenic Ancestry of the Fungal Clade Ustilaginomycotina.</title>
        <authorList>
            <person name="Kijpornyongpan T."/>
            <person name="Mondo S.J."/>
            <person name="Barry K."/>
            <person name="Sandor L."/>
            <person name="Lee J."/>
            <person name="Lipzen A."/>
            <person name="Pangilinan J."/>
            <person name="LaButti K."/>
            <person name="Hainaut M."/>
            <person name="Henrissat B."/>
            <person name="Grigoriev I.V."/>
            <person name="Spatafora J.W."/>
            <person name="Aime M.C."/>
        </authorList>
    </citation>
    <scope>NUCLEOTIDE SEQUENCE [LARGE SCALE GENOMIC DNA]</scope>
    <source>
        <strain evidence="2 3">MCA 3882</strain>
    </source>
</reference>
<organism evidence="2 3">
    <name type="scientific">Meira miltonrushii</name>
    <dbReference type="NCBI Taxonomy" id="1280837"/>
    <lineage>
        <taxon>Eukaryota</taxon>
        <taxon>Fungi</taxon>
        <taxon>Dikarya</taxon>
        <taxon>Basidiomycota</taxon>
        <taxon>Ustilaginomycotina</taxon>
        <taxon>Exobasidiomycetes</taxon>
        <taxon>Exobasidiales</taxon>
        <taxon>Brachybasidiaceae</taxon>
        <taxon>Meira</taxon>
    </lineage>
</organism>
<keyword evidence="3" id="KW-1185">Reference proteome</keyword>
<protein>
    <submittedName>
        <fullName evidence="2">Uncharacterized protein</fullName>
    </submittedName>
</protein>
<dbReference type="AlphaFoldDB" id="A0A316VER2"/>
<name>A0A316VER2_9BASI</name>
<feature type="region of interest" description="Disordered" evidence="1">
    <location>
        <begin position="1"/>
        <end position="72"/>
    </location>
</feature>
<evidence type="ECO:0000256" key="1">
    <source>
        <dbReference type="SAM" id="MobiDB-lite"/>
    </source>
</evidence>
<evidence type="ECO:0000313" key="3">
    <source>
        <dbReference type="Proteomes" id="UP000245771"/>
    </source>
</evidence>